<organism evidence="1 2">
    <name type="scientific">Diphasiastrum complanatum</name>
    <name type="common">Issler's clubmoss</name>
    <name type="synonym">Lycopodium complanatum</name>
    <dbReference type="NCBI Taxonomy" id="34168"/>
    <lineage>
        <taxon>Eukaryota</taxon>
        <taxon>Viridiplantae</taxon>
        <taxon>Streptophyta</taxon>
        <taxon>Embryophyta</taxon>
        <taxon>Tracheophyta</taxon>
        <taxon>Lycopodiopsida</taxon>
        <taxon>Lycopodiales</taxon>
        <taxon>Lycopodiaceae</taxon>
        <taxon>Lycopodioideae</taxon>
        <taxon>Diphasiastrum</taxon>
    </lineage>
</organism>
<sequence length="175" mass="18612">MEVGDHQRLGGNLICIAAAMGCLLALCEASSWTPCDPNGHYKVIVKDVNVIPDPVVAGSPATFEIPAYTSQNIAGGKVVITVFYRGFPVHTELDDLCGKTSCPIEAGDFIIRDSQVLPGYTPPGPYKIKLLVLGSYFDMLACTNIDFNIVASTGTTQENADIGLPSGIMQVVEHP</sequence>
<reference evidence="2" key="1">
    <citation type="journal article" date="2024" name="Proc. Natl. Acad. Sci. U.S.A.">
        <title>Extraordinary preservation of gene collinearity over three hundred million years revealed in homosporous lycophytes.</title>
        <authorList>
            <person name="Li C."/>
            <person name="Wickell D."/>
            <person name="Kuo L.Y."/>
            <person name="Chen X."/>
            <person name="Nie B."/>
            <person name="Liao X."/>
            <person name="Peng D."/>
            <person name="Ji J."/>
            <person name="Jenkins J."/>
            <person name="Williams M."/>
            <person name="Shu S."/>
            <person name="Plott C."/>
            <person name="Barry K."/>
            <person name="Rajasekar S."/>
            <person name="Grimwood J."/>
            <person name="Han X."/>
            <person name="Sun S."/>
            <person name="Hou Z."/>
            <person name="He W."/>
            <person name="Dai G."/>
            <person name="Sun C."/>
            <person name="Schmutz J."/>
            <person name="Leebens-Mack J.H."/>
            <person name="Li F.W."/>
            <person name="Wang L."/>
        </authorList>
    </citation>
    <scope>NUCLEOTIDE SEQUENCE [LARGE SCALE GENOMIC DNA]</scope>
    <source>
        <strain evidence="2">cv. PW_Plant_1</strain>
    </source>
</reference>
<name>A0ACC2C2S2_DIPCM</name>
<accession>A0ACC2C2S2</accession>
<evidence type="ECO:0000313" key="1">
    <source>
        <dbReference type="EMBL" id="KAJ7536368.1"/>
    </source>
</evidence>
<proteinExistence type="predicted"/>
<gene>
    <name evidence="1" type="ORF">O6H91_12G066200</name>
</gene>
<dbReference type="Proteomes" id="UP001162992">
    <property type="component" value="Chromosome 12"/>
</dbReference>
<protein>
    <submittedName>
        <fullName evidence="1">Uncharacterized protein</fullName>
    </submittedName>
</protein>
<keyword evidence="2" id="KW-1185">Reference proteome</keyword>
<comment type="caution">
    <text evidence="1">The sequence shown here is derived from an EMBL/GenBank/DDBJ whole genome shotgun (WGS) entry which is preliminary data.</text>
</comment>
<evidence type="ECO:0000313" key="2">
    <source>
        <dbReference type="Proteomes" id="UP001162992"/>
    </source>
</evidence>
<dbReference type="EMBL" id="CM055103">
    <property type="protein sequence ID" value="KAJ7536368.1"/>
    <property type="molecule type" value="Genomic_DNA"/>
</dbReference>